<reference evidence="1 2" key="1">
    <citation type="submission" date="2012-05" db="EMBL/GenBank/DDBJ databases">
        <title>Genome sequence of Nitritalea halalkaliphila LW7.</title>
        <authorList>
            <person name="Jangir P.K."/>
            <person name="Singh A."/>
            <person name="Shivaji S."/>
            <person name="Sharma R."/>
        </authorList>
    </citation>
    <scope>NUCLEOTIDE SEQUENCE [LARGE SCALE GENOMIC DNA]</scope>
    <source>
        <strain evidence="1 2">LW7</strain>
    </source>
</reference>
<sequence>MKRAQDIGLIFVILFLGTACKKASVHKDDLERAFLIRVEKGSALTNGMFDFMVVFESPEKEYVLSFLQGERACRIDASDYAAHQIPDSAYAVWSIHLEGGHQDIYFLMGSDCPKLFKRNLHTSREELFVELLPVIFGYWQEEQNEALWYTIGPTHIYNEKYPQGRPYVIDTAGYLWILDEQHQASRFRLHEVGATRLTLSDTAGTYYHFERISARKSVLS</sequence>
<organism evidence="1 2">
    <name type="scientific">Nitritalea halalkaliphila LW7</name>
    <dbReference type="NCBI Taxonomy" id="1189621"/>
    <lineage>
        <taxon>Bacteria</taxon>
        <taxon>Pseudomonadati</taxon>
        <taxon>Bacteroidota</taxon>
        <taxon>Cytophagia</taxon>
        <taxon>Cytophagales</taxon>
        <taxon>Cyclobacteriaceae</taxon>
        <taxon>Nitritalea</taxon>
    </lineage>
</organism>
<evidence type="ECO:0000313" key="2">
    <source>
        <dbReference type="Proteomes" id="UP000005551"/>
    </source>
</evidence>
<dbReference type="EMBL" id="AJYA01000016">
    <property type="protein sequence ID" value="EIM77054.1"/>
    <property type="molecule type" value="Genomic_DNA"/>
</dbReference>
<accession>I5C5F2</accession>
<dbReference type="RefSeq" id="WP_009054259.1">
    <property type="nucleotide sequence ID" value="NZ_AJYA01000016.1"/>
</dbReference>
<name>I5C5F2_9BACT</name>
<dbReference type="AlphaFoldDB" id="I5C5F2"/>
<dbReference type="PROSITE" id="PS51257">
    <property type="entry name" value="PROKAR_LIPOPROTEIN"/>
    <property type="match status" value="1"/>
</dbReference>
<proteinExistence type="predicted"/>
<evidence type="ECO:0000313" key="1">
    <source>
        <dbReference type="EMBL" id="EIM77054.1"/>
    </source>
</evidence>
<dbReference type="Proteomes" id="UP000005551">
    <property type="component" value="Unassembled WGS sequence"/>
</dbReference>
<evidence type="ECO:0008006" key="3">
    <source>
        <dbReference type="Google" id="ProtNLM"/>
    </source>
</evidence>
<protein>
    <recommendedName>
        <fullName evidence="3">Lipoprotein</fullName>
    </recommendedName>
</protein>
<keyword evidence="2" id="KW-1185">Reference proteome</keyword>
<gene>
    <name evidence="1" type="ORF">A3SI_07009</name>
</gene>
<comment type="caution">
    <text evidence="1">The sequence shown here is derived from an EMBL/GenBank/DDBJ whole genome shotgun (WGS) entry which is preliminary data.</text>
</comment>